<dbReference type="Proteomes" id="UP000001654">
    <property type="component" value="Chromosome"/>
</dbReference>
<dbReference type="AlphaFoldDB" id="D5BGD0"/>
<proteinExistence type="predicted"/>
<name>D5BGD0_ZUNPS</name>
<reference evidence="1 2" key="1">
    <citation type="journal article" date="2010" name="BMC Genomics">
        <title>The complete genome of Zunongwangia profunda SM-A87 reveals its adaptation to the deep-sea environment and ecological role in sedimentary organic nitrogen degradation.</title>
        <authorList>
            <person name="Qin Q.L."/>
            <person name="Zhang X.Y."/>
            <person name="Wang X.M."/>
            <person name="Liu G.M."/>
            <person name="Chen X.L."/>
            <person name="Xie B.B."/>
            <person name="Dang H.Y."/>
            <person name="Zhou B.C."/>
            <person name="Yu J."/>
            <person name="Zhang Y.Z."/>
        </authorList>
    </citation>
    <scope>NUCLEOTIDE SEQUENCE [LARGE SCALE GENOMIC DNA]</scope>
    <source>
        <strain evidence="2">DSM 18752 / CCTCC AB 206139 / SM-A87</strain>
    </source>
</reference>
<protein>
    <submittedName>
        <fullName evidence="1">Uncharacterized protein</fullName>
    </submittedName>
</protein>
<evidence type="ECO:0000313" key="1">
    <source>
        <dbReference type="EMBL" id="ADF51089.1"/>
    </source>
</evidence>
<keyword evidence="2" id="KW-1185">Reference proteome</keyword>
<evidence type="ECO:0000313" key="2">
    <source>
        <dbReference type="Proteomes" id="UP000001654"/>
    </source>
</evidence>
<organism evidence="1 2">
    <name type="scientific">Zunongwangia profunda (strain DSM 18752 / CCTCC AB 206139 / SM-A87)</name>
    <name type="common">Wangia profunda</name>
    <dbReference type="NCBI Taxonomy" id="655815"/>
    <lineage>
        <taxon>Bacteria</taxon>
        <taxon>Pseudomonadati</taxon>
        <taxon>Bacteroidota</taxon>
        <taxon>Flavobacteriia</taxon>
        <taxon>Flavobacteriales</taxon>
        <taxon>Flavobacteriaceae</taxon>
        <taxon>Zunongwangia</taxon>
    </lineage>
</organism>
<dbReference type="KEGG" id="zpr:ZPR_0739"/>
<dbReference type="STRING" id="655815.ZPR_0739"/>
<gene>
    <name evidence="1" type="ordered locus">ZPR_0739</name>
</gene>
<sequence length="63" mass="7000">MLDVVFLKVNDVDAGAFGKPNERIEIVAMGPLDIGIFCSLKCTHIERLFFGIGDDDVCYAIFF</sequence>
<accession>D5BGD0</accession>
<dbReference type="EMBL" id="CP001650">
    <property type="protein sequence ID" value="ADF51089.1"/>
    <property type="molecule type" value="Genomic_DNA"/>
</dbReference>
<dbReference type="HOGENOM" id="CLU_2885033_0_0_10"/>